<evidence type="ECO:0000313" key="3">
    <source>
        <dbReference type="RefSeq" id="XP_022346321.1"/>
    </source>
</evidence>
<feature type="region of interest" description="Disordered" evidence="1">
    <location>
        <begin position="125"/>
        <end position="166"/>
    </location>
</feature>
<feature type="region of interest" description="Disordered" evidence="1">
    <location>
        <begin position="1"/>
        <end position="112"/>
    </location>
</feature>
<reference evidence="3" key="1">
    <citation type="submission" date="2025-08" db="UniProtKB">
        <authorList>
            <consortium name="RefSeq"/>
        </authorList>
    </citation>
    <scope>IDENTIFICATION</scope>
    <source>
        <tissue evidence="3">Blood</tissue>
    </source>
</reference>
<protein>
    <submittedName>
        <fullName evidence="3">Basic proline-rich protein-like</fullName>
    </submittedName>
</protein>
<dbReference type="GeneID" id="111138598"/>
<sequence length="217" mass="22728">MASRDVCKARDLGPAPAPACGAREERRDGGSLLVGSGGRLCPGPRPRPAHPCGSFPRRSAQEGLHGPPRWSAFAGTVEPDAPPRGSVRVRVLGPRGPFSPTRRGRLPPAPPPLVVFRPGSLLADARLRPGAPSPDRPRAAARRAAPLRPAPAAPLPPRGMGPCAPGAVAPGCGGDTTKQGIVKMGERARVKRQQQNSRETFVMDEIQLSHLKGPVLN</sequence>
<organism evidence="2 3">
    <name type="scientific">Enhydra lutris kenyoni</name>
    <name type="common">northern sea otter</name>
    <dbReference type="NCBI Taxonomy" id="391180"/>
    <lineage>
        <taxon>Eukaryota</taxon>
        <taxon>Metazoa</taxon>
        <taxon>Chordata</taxon>
        <taxon>Craniata</taxon>
        <taxon>Vertebrata</taxon>
        <taxon>Euteleostomi</taxon>
        <taxon>Mammalia</taxon>
        <taxon>Eutheria</taxon>
        <taxon>Laurasiatheria</taxon>
        <taxon>Carnivora</taxon>
        <taxon>Caniformia</taxon>
        <taxon>Musteloidea</taxon>
        <taxon>Mustelidae</taxon>
        <taxon>Lutrinae</taxon>
        <taxon>Enhydra</taxon>
    </lineage>
</organism>
<gene>
    <name evidence="3" type="primary">LOC111138598</name>
</gene>
<dbReference type="RefSeq" id="XP_022346321.1">
    <property type="nucleotide sequence ID" value="XM_022490613.1"/>
</dbReference>
<evidence type="ECO:0000256" key="1">
    <source>
        <dbReference type="SAM" id="MobiDB-lite"/>
    </source>
</evidence>
<dbReference type="AlphaFoldDB" id="A0A2Y9ID69"/>
<dbReference type="KEGG" id="elk:111138598"/>
<evidence type="ECO:0000313" key="2">
    <source>
        <dbReference type="Proteomes" id="UP000248482"/>
    </source>
</evidence>
<keyword evidence="2" id="KW-1185">Reference proteome</keyword>
<dbReference type="Proteomes" id="UP000248482">
    <property type="component" value="Unplaced"/>
</dbReference>
<accession>A0A2Y9ID69</accession>
<feature type="compositionally biased region" description="Basic and acidic residues" evidence="1">
    <location>
        <begin position="1"/>
        <end position="11"/>
    </location>
</feature>
<feature type="compositionally biased region" description="Pro residues" evidence="1">
    <location>
        <begin position="148"/>
        <end position="159"/>
    </location>
</feature>
<proteinExistence type="predicted"/>
<name>A0A2Y9ID69_ENHLU</name>